<dbReference type="PANTHER" id="PTHR43798:SF29">
    <property type="entry name" value="AB HYDROLASE-1 DOMAIN-CONTAINING PROTEIN"/>
    <property type="match status" value="1"/>
</dbReference>
<gene>
    <name evidence="2" type="ORF">ABRY99_07325</name>
    <name evidence="3" type="ORF">ABRZ04_06110</name>
    <name evidence="4" type="ORF">ABRZ07_13100</name>
</gene>
<dbReference type="GO" id="GO:0016787">
    <property type="term" value="F:hydrolase activity"/>
    <property type="evidence" value="ECO:0007669"/>
    <property type="project" value="UniProtKB-KW"/>
</dbReference>
<dbReference type="Gene3D" id="3.40.50.1820">
    <property type="entry name" value="alpha/beta hydrolase"/>
    <property type="match status" value="1"/>
</dbReference>
<dbReference type="AlphaFoldDB" id="A0AB39D2J2"/>
<accession>A0AB39D2J2</accession>
<evidence type="ECO:0000259" key="1">
    <source>
        <dbReference type="Pfam" id="PF12697"/>
    </source>
</evidence>
<dbReference type="InterPro" id="IPR029058">
    <property type="entry name" value="AB_hydrolase_fold"/>
</dbReference>
<dbReference type="SUPFAM" id="SSF53474">
    <property type="entry name" value="alpha/beta-Hydrolases"/>
    <property type="match status" value="1"/>
</dbReference>
<sequence>MNHERPTFVLLHGLLCDAETWADFIGPLSRLGHVLAADLSGIGALHDAARDVLARTTGPLIVTGHSMGGRIALEMARQAPQRCRALILMNTGYQGLGEGETEKRKHLVRTAQAGGIQAIAEPWLDGMIAPRTRNDAALLSRMRAMILRSTPASFAGQIQALIERRDATELLGRLACPVLLMSGTEDRWSPLDRHAQMASRVPDAALEAIEGAGHMAPFEAPAACLSAITRWLARRRLAG</sequence>
<keyword evidence="3" id="KW-0378">Hydrolase</keyword>
<organism evidence="3">
    <name type="scientific">Castellaniella ginsengisoli</name>
    <dbReference type="NCBI Taxonomy" id="546114"/>
    <lineage>
        <taxon>Bacteria</taxon>
        <taxon>Pseudomonadati</taxon>
        <taxon>Pseudomonadota</taxon>
        <taxon>Betaproteobacteria</taxon>
        <taxon>Burkholderiales</taxon>
        <taxon>Alcaligenaceae</taxon>
        <taxon>Castellaniella</taxon>
    </lineage>
</organism>
<reference evidence="3" key="1">
    <citation type="submission" date="2024-05" db="EMBL/GenBank/DDBJ databases">
        <authorList>
            <person name="Luo Y.-C."/>
            <person name="Nicholds J."/>
            <person name="Mortimer T."/>
            <person name="Maboni G."/>
        </authorList>
    </citation>
    <scope>NUCLEOTIDE SEQUENCE</scope>
    <source>
        <strain evidence="4">141555</strain>
        <strain evidence="3">151836</strain>
        <strain evidence="2">153920</strain>
    </source>
</reference>
<evidence type="ECO:0000313" key="3">
    <source>
        <dbReference type="EMBL" id="XDJ48634.1"/>
    </source>
</evidence>
<protein>
    <submittedName>
        <fullName evidence="3">Alpha/beta hydrolase</fullName>
    </submittedName>
</protein>
<dbReference type="EMBL" id="CP158267">
    <property type="protein sequence ID" value="XDJ79804.1"/>
    <property type="molecule type" value="Genomic_DNA"/>
</dbReference>
<evidence type="ECO:0000313" key="4">
    <source>
        <dbReference type="EMBL" id="XDJ79804.1"/>
    </source>
</evidence>
<name>A0AB39D2J2_9BURK</name>
<dbReference type="RefSeq" id="WP_368640699.1">
    <property type="nucleotide sequence ID" value="NZ_CP158252.1"/>
</dbReference>
<dbReference type="EMBL" id="CP158252">
    <property type="protein sequence ID" value="XDJ40780.1"/>
    <property type="molecule type" value="Genomic_DNA"/>
</dbReference>
<dbReference type="Pfam" id="PF12697">
    <property type="entry name" value="Abhydrolase_6"/>
    <property type="match status" value="1"/>
</dbReference>
<feature type="domain" description="AB hydrolase-1" evidence="1">
    <location>
        <begin position="8"/>
        <end position="225"/>
    </location>
</feature>
<dbReference type="InterPro" id="IPR000073">
    <property type="entry name" value="AB_hydrolase_1"/>
</dbReference>
<dbReference type="PANTHER" id="PTHR43798">
    <property type="entry name" value="MONOACYLGLYCEROL LIPASE"/>
    <property type="match status" value="1"/>
</dbReference>
<dbReference type="EMBL" id="CP158254">
    <property type="protein sequence ID" value="XDJ48634.1"/>
    <property type="molecule type" value="Genomic_DNA"/>
</dbReference>
<evidence type="ECO:0000313" key="2">
    <source>
        <dbReference type="EMBL" id="XDJ40780.1"/>
    </source>
</evidence>
<proteinExistence type="predicted"/>
<dbReference type="InterPro" id="IPR050266">
    <property type="entry name" value="AB_hydrolase_sf"/>
</dbReference>